<evidence type="ECO:0000313" key="3">
    <source>
        <dbReference type="EMBL" id="TDD97078.1"/>
    </source>
</evidence>
<reference evidence="3 4" key="1">
    <citation type="submission" date="2019-03" db="EMBL/GenBank/DDBJ databases">
        <title>Flavobacterium AR-3-4 sp. nov. isolated from arctic soil.</title>
        <authorList>
            <person name="Chaudhary D.K."/>
        </authorList>
    </citation>
    <scope>NUCLEOTIDE SEQUENCE [LARGE SCALE GENOMIC DNA]</scope>
    <source>
        <strain evidence="3 4">AR-3-4</strain>
    </source>
</reference>
<gene>
    <name evidence="3" type="ORF">E0F76_10605</name>
</gene>
<dbReference type="AlphaFoldDB" id="A0A4R5CAW5"/>
<name>A0A4R5CAW5_9FLAO</name>
<proteinExistence type="predicted"/>
<evidence type="ECO:0000256" key="1">
    <source>
        <dbReference type="SAM" id="SignalP"/>
    </source>
</evidence>
<dbReference type="Pfam" id="PF00403">
    <property type="entry name" value="HMA"/>
    <property type="match status" value="1"/>
</dbReference>
<sequence>MKSLLKIMVAITLLLSNVDLSAQIKNTKAETVKIYGNCGMCKKAIEKSANIKGIATVDWNKDTKMAILTYDSTKTNQSEILKKIALAGYDSEKIKAKKEDYDNLPGCCQYDREK</sequence>
<keyword evidence="1" id="KW-0732">Signal</keyword>
<feature type="signal peptide" evidence="1">
    <location>
        <begin position="1"/>
        <end position="22"/>
    </location>
</feature>
<dbReference type="Gene3D" id="3.30.70.100">
    <property type="match status" value="1"/>
</dbReference>
<protein>
    <submittedName>
        <fullName evidence="3">Copper chaperone</fullName>
    </submittedName>
</protein>
<evidence type="ECO:0000313" key="4">
    <source>
        <dbReference type="Proteomes" id="UP000295479"/>
    </source>
</evidence>
<accession>A0A4R5CAW5</accession>
<dbReference type="Proteomes" id="UP000295479">
    <property type="component" value="Unassembled WGS sequence"/>
</dbReference>
<comment type="caution">
    <text evidence="3">The sequence shown here is derived from an EMBL/GenBank/DDBJ whole genome shotgun (WGS) entry which is preliminary data.</text>
</comment>
<feature type="domain" description="HMA" evidence="2">
    <location>
        <begin position="38"/>
        <end position="90"/>
    </location>
</feature>
<dbReference type="InterPro" id="IPR006121">
    <property type="entry name" value="HMA_dom"/>
</dbReference>
<feature type="chain" id="PRO_5020755204" evidence="1">
    <location>
        <begin position="23"/>
        <end position="114"/>
    </location>
</feature>
<dbReference type="SUPFAM" id="SSF55008">
    <property type="entry name" value="HMA, heavy metal-associated domain"/>
    <property type="match status" value="1"/>
</dbReference>
<dbReference type="InterPro" id="IPR036163">
    <property type="entry name" value="HMA_dom_sf"/>
</dbReference>
<keyword evidence="4" id="KW-1185">Reference proteome</keyword>
<dbReference type="GO" id="GO:0046872">
    <property type="term" value="F:metal ion binding"/>
    <property type="evidence" value="ECO:0007669"/>
    <property type="project" value="InterPro"/>
</dbReference>
<dbReference type="RefSeq" id="WP_132005370.1">
    <property type="nucleotide sequence ID" value="NZ_SMFK01000005.1"/>
</dbReference>
<dbReference type="OrthoDB" id="5513217at2"/>
<evidence type="ECO:0000259" key="2">
    <source>
        <dbReference type="Pfam" id="PF00403"/>
    </source>
</evidence>
<dbReference type="EMBL" id="SMFK01000005">
    <property type="protein sequence ID" value="TDD97078.1"/>
    <property type="molecule type" value="Genomic_DNA"/>
</dbReference>
<organism evidence="3 4">
    <name type="scientific">Flavobacterium cellulosilyticum</name>
    <dbReference type="NCBI Taxonomy" id="2541731"/>
    <lineage>
        <taxon>Bacteria</taxon>
        <taxon>Pseudomonadati</taxon>
        <taxon>Bacteroidota</taxon>
        <taxon>Flavobacteriia</taxon>
        <taxon>Flavobacteriales</taxon>
        <taxon>Flavobacteriaceae</taxon>
        <taxon>Flavobacterium</taxon>
    </lineage>
</organism>